<gene>
    <name evidence="1" type="ORF">PsYK624_157360</name>
</gene>
<protein>
    <submittedName>
        <fullName evidence="1">Uncharacterized protein</fullName>
    </submittedName>
</protein>
<name>A0A9P3GQ47_9APHY</name>
<dbReference type="OrthoDB" id="2741110at2759"/>
<comment type="caution">
    <text evidence="1">The sequence shown here is derived from an EMBL/GenBank/DDBJ whole genome shotgun (WGS) entry which is preliminary data.</text>
</comment>
<dbReference type="EMBL" id="BPQB01000110">
    <property type="protein sequence ID" value="GJE99472.1"/>
    <property type="molecule type" value="Genomic_DNA"/>
</dbReference>
<dbReference type="Proteomes" id="UP000703269">
    <property type="component" value="Unassembled WGS sequence"/>
</dbReference>
<reference evidence="1 2" key="1">
    <citation type="submission" date="2021-08" db="EMBL/GenBank/DDBJ databases">
        <title>Draft Genome Sequence of Phanerochaete sordida strain YK-624.</title>
        <authorList>
            <person name="Mori T."/>
            <person name="Dohra H."/>
            <person name="Suzuki T."/>
            <person name="Kawagishi H."/>
            <person name="Hirai H."/>
        </authorList>
    </citation>
    <scope>NUCLEOTIDE SEQUENCE [LARGE SCALE GENOMIC DNA]</scope>
    <source>
        <strain evidence="1 2">YK-624</strain>
    </source>
</reference>
<accession>A0A9P3GQ47</accession>
<proteinExistence type="predicted"/>
<sequence>MVLSLELVSPPSPTADPATWAILSRLTRITHLSIVDMCWAYCYAEDRALLRSAFAQVTHLTLGLCRWRHVEDFLSFLSAFPNVATLILEDPTTLSEEQMDLAVFPRQIVGAIPGAALCKLEFAWTRSSFLSQSASLLADPNLRELVGLWLSHLSSIVPNGLDVQWTSFTGWLGFPEYIRAMGPVLTDLKIMMVFHDSVPPDFGMTACTSLRSIAFDGVCYQDDIWLASSAEYSWVPRMLAQVRSPRIDAV</sequence>
<keyword evidence="2" id="KW-1185">Reference proteome</keyword>
<organism evidence="1 2">
    <name type="scientific">Phanerochaete sordida</name>
    <dbReference type="NCBI Taxonomy" id="48140"/>
    <lineage>
        <taxon>Eukaryota</taxon>
        <taxon>Fungi</taxon>
        <taxon>Dikarya</taxon>
        <taxon>Basidiomycota</taxon>
        <taxon>Agaricomycotina</taxon>
        <taxon>Agaricomycetes</taxon>
        <taxon>Polyporales</taxon>
        <taxon>Phanerochaetaceae</taxon>
        <taxon>Phanerochaete</taxon>
    </lineage>
</organism>
<evidence type="ECO:0000313" key="2">
    <source>
        <dbReference type="Proteomes" id="UP000703269"/>
    </source>
</evidence>
<dbReference type="AlphaFoldDB" id="A0A9P3GQ47"/>
<evidence type="ECO:0000313" key="1">
    <source>
        <dbReference type="EMBL" id="GJE99472.1"/>
    </source>
</evidence>